<dbReference type="PANTHER" id="PTHR13789">
    <property type="entry name" value="MONOOXYGENASE"/>
    <property type="match status" value="1"/>
</dbReference>
<keyword evidence="6" id="KW-1185">Reference proteome</keyword>
<dbReference type="GO" id="GO:0004497">
    <property type="term" value="F:monooxygenase activity"/>
    <property type="evidence" value="ECO:0007669"/>
    <property type="project" value="UniProtKB-KW"/>
</dbReference>
<evidence type="ECO:0000313" key="6">
    <source>
        <dbReference type="Proteomes" id="UP001500016"/>
    </source>
</evidence>
<evidence type="ECO:0000259" key="4">
    <source>
        <dbReference type="Pfam" id="PF01494"/>
    </source>
</evidence>
<dbReference type="SUPFAM" id="SSF51905">
    <property type="entry name" value="FAD/NAD(P)-binding domain"/>
    <property type="match status" value="1"/>
</dbReference>
<dbReference type="Pfam" id="PF01494">
    <property type="entry name" value="FAD_binding_3"/>
    <property type="match status" value="1"/>
</dbReference>
<dbReference type="PANTHER" id="PTHR13789:SF309">
    <property type="entry name" value="PUTATIVE (AFU_ORTHOLOGUE AFUA_6G14510)-RELATED"/>
    <property type="match status" value="1"/>
</dbReference>
<feature type="domain" description="FAD-binding" evidence="4">
    <location>
        <begin position="2"/>
        <end position="362"/>
    </location>
</feature>
<organism evidence="5 6">
    <name type="scientific">Streptomyces albiaxialis</name>
    <dbReference type="NCBI Taxonomy" id="329523"/>
    <lineage>
        <taxon>Bacteria</taxon>
        <taxon>Bacillati</taxon>
        <taxon>Actinomycetota</taxon>
        <taxon>Actinomycetes</taxon>
        <taxon>Kitasatosporales</taxon>
        <taxon>Streptomycetaceae</taxon>
        <taxon>Streptomyces</taxon>
    </lineage>
</organism>
<dbReference type="EMBL" id="BAAAPE010000002">
    <property type="protein sequence ID" value="GAA2066910.1"/>
    <property type="molecule type" value="Genomic_DNA"/>
</dbReference>
<feature type="compositionally biased region" description="Polar residues" evidence="3">
    <location>
        <begin position="363"/>
        <end position="375"/>
    </location>
</feature>
<gene>
    <name evidence="5" type="ORF">GCM10009801_13810</name>
</gene>
<feature type="region of interest" description="Disordered" evidence="3">
    <location>
        <begin position="80"/>
        <end position="107"/>
    </location>
</feature>
<dbReference type="InterPro" id="IPR036188">
    <property type="entry name" value="FAD/NAD-bd_sf"/>
</dbReference>
<feature type="compositionally biased region" description="Gly residues" evidence="3">
    <location>
        <begin position="94"/>
        <end position="105"/>
    </location>
</feature>
<evidence type="ECO:0000313" key="5">
    <source>
        <dbReference type="EMBL" id="GAA2066910.1"/>
    </source>
</evidence>
<dbReference type="InterPro" id="IPR002938">
    <property type="entry name" value="FAD-bd"/>
</dbReference>
<dbReference type="Gene3D" id="3.50.50.60">
    <property type="entry name" value="FAD/NAD(P)-binding domain"/>
    <property type="match status" value="1"/>
</dbReference>
<dbReference type="RefSeq" id="WP_344525097.1">
    <property type="nucleotide sequence ID" value="NZ_BAAAPE010000002.1"/>
</dbReference>
<evidence type="ECO:0000256" key="2">
    <source>
        <dbReference type="ARBA" id="ARBA00023033"/>
    </source>
</evidence>
<dbReference type="PRINTS" id="PR00420">
    <property type="entry name" value="RNGMNOXGNASE"/>
</dbReference>
<feature type="region of interest" description="Disordered" evidence="3">
    <location>
        <begin position="362"/>
        <end position="388"/>
    </location>
</feature>
<protein>
    <submittedName>
        <fullName evidence="5">FAD-dependent monooxygenase</fullName>
    </submittedName>
</protein>
<dbReference type="Proteomes" id="UP001500016">
    <property type="component" value="Unassembled WGS sequence"/>
</dbReference>
<keyword evidence="2 5" id="KW-0503">Monooxygenase</keyword>
<feature type="compositionally biased region" description="Basic and acidic residues" evidence="3">
    <location>
        <begin position="376"/>
        <end position="388"/>
    </location>
</feature>
<evidence type="ECO:0000256" key="3">
    <source>
        <dbReference type="SAM" id="MobiDB-lite"/>
    </source>
</evidence>
<name>A0ABN2VMY1_9ACTN</name>
<comment type="caution">
    <text evidence="5">The sequence shown here is derived from an EMBL/GenBank/DDBJ whole genome shotgun (WGS) entry which is preliminary data.</text>
</comment>
<proteinExistence type="predicted"/>
<dbReference type="InterPro" id="IPR050493">
    <property type="entry name" value="FAD-dep_Monooxygenase_BioMet"/>
</dbReference>
<sequence>MTHALIIGGGIAGAVTAMALHKAGIGSTVYEAYPAEAEDVGAFLVLFPNGLEALRTIDAHGPVLDASFPASRIEMLSASGERMGARPASTGAPADGGEGGEGGEPLGTRTLKRAALWRALRDEAVRRGVAVEYGKRFVAAETARDGTVTARFADGTTARGDVLIGADGLHSLTRRLIDPDAPEPRHTGQTTVCGYARDVPSELAPARGTYRMIRGSRAFLGCTLAPDGTVWWFANTPGEELPRERLSTATPDRAERWREHVAGLFADDASPAAAIVRATGGEIVATNAYDIARTPHWSRGPLVVLGDAAHTAAPNAAQGASMAIEDGVVLARCLRDLPDAGDAFAAYERLRRERVETVVEQSARMNQRTVRNGSTDQEHAEPARRTPEGVEWLTHYRIDWNETVRAAEPDRRTG</sequence>
<keyword evidence="1" id="KW-0560">Oxidoreductase</keyword>
<evidence type="ECO:0000256" key="1">
    <source>
        <dbReference type="ARBA" id="ARBA00023002"/>
    </source>
</evidence>
<reference evidence="5 6" key="1">
    <citation type="journal article" date="2019" name="Int. J. Syst. Evol. Microbiol.">
        <title>The Global Catalogue of Microorganisms (GCM) 10K type strain sequencing project: providing services to taxonomists for standard genome sequencing and annotation.</title>
        <authorList>
            <consortium name="The Broad Institute Genomics Platform"/>
            <consortium name="The Broad Institute Genome Sequencing Center for Infectious Disease"/>
            <person name="Wu L."/>
            <person name="Ma J."/>
        </authorList>
    </citation>
    <scope>NUCLEOTIDE SEQUENCE [LARGE SCALE GENOMIC DNA]</scope>
    <source>
        <strain evidence="5 6">JCM 15478</strain>
    </source>
</reference>
<accession>A0ABN2VMY1</accession>